<organism evidence="2 3">
    <name type="scientific">Ensifer canadensis</name>
    <dbReference type="NCBI Taxonomy" id="555315"/>
    <lineage>
        <taxon>Bacteria</taxon>
        <taxon>Pseudomonadati</taxon>
        <taxon>Pseudomonadota</taxon>
        <taxon>Alphaproteobacteria</taxon>
        <taxon>Hyphomicrobiales</taxon>
        <taxon>Rhizobiaceae</taxon>
        <taxon>Sinorhizobium/Ensifer group</taxon>
        <taxon>Ensifer</taxon>
    </lineage>
</organism>
<protein>
    <submittedName>
        <fullName evidence="2">TIM barrel protein</fullName>
    </submittedName>
</protein>
<evidence type="ECO:0000313" key="3">
    <source>
        <dbReference type="Proteomes" id="UP000744980"/>
    </source>
</evidence>
<dbReference type="RefSeq" id="WP_203529716.1">
    <property type="nucleotide sequence ID" value="NZ_CP083371.1"/>
</dbReference>
<dbReference type="Gene3D" id="3.20.20.150">
    <property type="entry name" value="Divalent-metal-dependent TIM barrel enzymes"/>
    <property type="match status" value="1"/>
</dbReference>
<reference evidence="2 3" key="1">
    <citation type="submission" date="2020-01" db="EMBL/GenBank/DDBJ databases">
        <title>Draft genome assembly of Ensifer adhaerens T173.</title>
        <authorList>
            <person name="Craig J.E."/>
            <person name="Stinchcombe J.R."/>
        </authorList>
    </citation>
    <scope>NUCLEOTIDE SEQUENCE [LARGE SCALE GENOMIC DNA]</scope>
    <source>
        <strain evidence="2 3">T173</strain>
    </source>
</reference>
<comment type="caution">
    <text evidence="2">The sequence shown here is derived from an EMBL/GenBank/DDBJ whole genome shotgun (WGS) entry which is preliminary data.</text>
</comment>
<gene>
    <name evidence="2" type="ORF">GFB56_31665</name>
</gene>
<name>A0AAW4FVZ0_9HYPH</name>
<dbReference type="InterPro" id="IPR050312">
    <property type="entry name" value="IolE/XylAMocC-like"/>
</dbReference>
<dbReference type="InterPro" id="IPR036237">
    <property type="entry name" value="Xyl_isomerase-like_sf"/>
</dbReference>
<evidence type="ECO:0000259" key="1">
    <source>
        <dbReference type="Pfam" id="PF01261"/>
    </source>
</evidence>
<dbReference type="Pfam" id="PF01261">
    <property type="entry name" value="AP_endonuc_2"/>
    <property type="match status" value="1"/>
</dbReference>
<dbReference type="PANTHER" id="PTHR12110:SF21">
    <property type="entry name" value="XYLOSE ISOMERASE-LIKE TIM BARREL DOMAIN-CONTAINING PROTEIN"/>
    <property type="match status" value="1"/>
</dbReference>
<dbReference type="AlphaFoldDB" id="A0AAW4FVZ0"/>
<dbReference type="InterPro" id="IPR013022">
    <property type="entry name" value="Xyl_isomerase-like_TIM-brl"/>
</dbReference>
<dbReference type="PANTHER" id="PTHR12110">
    <property type="entry name" value="HYDROXYPYRUVATE ISOMERASE"/>
    <property type="match status" value="1"/>
</dbReference>
<keyword evidence="3" id="KW-1185">Reference proteome</keyword>
<evidence type="ECO:0000313" key="2">
    <source>
        <dbReference type="EMBL" id="MBM3095282.1"/>
    </source>
</evidence>
<dbReference type="Proteomes" id="UP000744980">
    <property type="component" value="Unassembled WGS sequence"/>
</dbReference>
<proteinExistence type="predicted"/>
<accession>A0AAW4FVZ0</accession>
<sequence length="282" mass="32204">MNISLCTITFRHHLISLGEIAAWAQSNDFQGIELWGAHARNLAQQPDRNADWLDTFGLNVPMISDYLPLDGDKETLRHKTVELCRLARRWRSRKIRTFAGNCGSLSVSHEERQRIVERLREICAITASYGIQLLAETHPKTLADTAASTLRLIEEVDQPAFAINFDTLHVWEGGDDPIAVHRQMMPHIRHYHLKNIRDRSDLSVFEPANVYAAAGRRDGMTPLLEGTVDYTGFLLEIAGDGQHDASLEWFGNDCLDVLRRDRRQVRRVIEGREPIRRTVNFS</sequence>
<dbReference type="SUPFAM" id="SSF51658">
    <property type="entry name" value="Xylose isomerase-like"/>
    <property type="match status" value="1"/>
</dbReference>
<dbReference type="EMBL" id="WXFA01000042">
    <property type="protein sequence ID" value="MBM3095282.1"/>
    <property type="molecule type" value="Genomic_DNA"/>
</dbReference>
<feature type="domain" description="Xylose isomerase-like TIM barrel" evidence="1">
    <location>
        <begin position="22"/>
        <end position="253"/>
    </location>
</feature>